<evidence type="ECO:0000256" key="7">
    <source>
        <dbReference type="ARBA" id="ARBA00022618"/>
    </source>
</evidence>
<sequence length="724" mass="77915">MAPAGESMQSRTSSGLTLGDLYSQCVQMVNENKVSTKNAFDVKLIEHMDDIVSSFMGGAKTKQPAQAGGRMSKVDIEERRFHEASCTIEASARIYACRVDCVHTDTYRVLGGLSSTAEAVDEDGEGAGEGKAVKKRRICGVNTLEKNEANIIQQSLEADEQSDPMFRRMAAAFDAGGAKGLLLSHLQIAEDLSLVFNGDVLMHRAALAAKDAFSKPVPLLPAELGLGDPVAMASKISGERLCPGLDVFRRQLWGKKSSCLDVVLPPSLAGLFTTSDISMDPIAASEVPEPLPAENAARPSLPLADAEPAAAPWDDAADDVYEDAPLPEAAPADTAAASSSTAMVVAKSGKETISFDELFAKFCGSSQGGANQFSYFDECWAKLSKEGKPIGPGALADNADQAAQDMQAVEKKTSKKPLFDLESLTKPARPIEHEPASKHQLSERAALWQLRKDVPPYMIDRITMPNWPTWSKSDFACLGLRPHLMLKLQRKPQPSGDGPHNFADLFSTIVVENPEAHPWSGTSRLGRFSTGGRDRGDAGDHDGMAENIDAEDGDEIEGQGLPAHLDIDPTDLFLNPDDKVIPGFADNDDLSQGGVGDDIAVGDDCFNPPEFDFDMVERPQEVGNVDIGYSRNSKFVDVKLVKRHLLDCITEQASSKQAARQEKISSSFQGLVNRTVDRMPRAECENLSVAVCFICALHLCNEKGLELETGSNAMGDFQVVGCPA</sequence>
<reference evidence="12" key="1">
    <citation type="submission" date="2013-02" db="EMBL/GenBank/DDBJ databases">
        <title>Dinoflagellate (Alveolata) Condensin SMC2 and SMC4 Subunits Congruently Have non-Alveolate Phylogenies in Separate Phylogenetic Analyses.</title>
        <authorList>
            <person name="Yan K.T."/>
            <person name="Ng J.C."/>
            <person name="Wong J.T."/>
        </authorList>
    </citation>
    <scope>NUCLEOTIDE SEQUENCE</scope>
</reference>
<evidence type="ECO:0000256" key="6">
    <source>
        <dbReference type="ARBA" id="ARBA00022490"/>
    </source>
</evidence>
<accession>V5T9C5</accession>
<dbReference type="GO" id="GO:0007076">
    <property type="term" value="P:mitotic chromosome condensation"/>
    <property type="evidence" value="ECO:0007669"/>
    <property type="project" value="InterPro"/>
</dbReference>
<evidence type="ECO:0000256" key="8">
    <source>
        <dbReference type="ARBA" id="ARBA00022776"/>
    </source>
</evidence>
<protein>
    <recommendedName>
        <fullName evidence="4">Condensin complex subunit 2</fullName>
    </recommendedName>
</protein>
<organism evidence="12">
    <name type="scientific">Amphidinium carterae</name>
    <name type="common">Dinoflagellate</name>
    <dbReference type="NCBI Taxonomy" id="2961"/>
    <lineage>
        <taxon>Eukaryota</taxon>
        <taxon>Sar</taxon>
        <taxon>Alveolata</taxon>
        <taxon>Dinophyceae</taxon>
        <taxon>Amphidiniales</taxon>
        <taxon>Amphidiniaceae</taxon>
        <taxon>Amphidinium</taxon>
    </lineage>
</organism>
<comment type="subcellular location">
    <subcellularLocation>
        <location evidence="1">Chromosome</location>
    </subcellularLocation>
    <subcellularLocation>
        <location evidence="2">Cytoplasm</location>
    </subcellularLocation>
</comment>
<proteinExistence type="evidence at transcript level"/>
<comment type="similarity">
    <text evidence="3">Belongs to the CND2 (condensin subunit 2) family.</text>
</comment>
<dbReference type="GO" id="GO:0003682">
    <property type="term" value="F:chromatin binding"/>
    <property type="evidence" value="ECO:0007669"/>
    <property type="project" value="TreeGrafter"/>
</dbReference>
<dbReference type="InterPro" id="IPR022816">
    <property type="entry name" value="Condensin_barren_su2"/>
</dbReference>
<keyword evidence="5" id="KW-0158">Chromosome</keyword>
<evidence type="ECO:0000256" key="9">
    <source>
        <dbReference type="ARBA" id="ARBA00023067"/>
    </source>
</evidence>
<dbReference type="GO" id="GO:0000796">
    <property type="term" value="C:condensin complex"/>
    <property type="evidence" value="ECO:0007669"/>
    <property type="project" value="InterPro"/>
</dbReference>
<name>V5T9C5_AMPCA</name>
<feature type="compositionally biased region" description="Basic and acidic residues" evidence="11">
    <location>
        <begin position="532"/>
        <end position="544"/>
    </location>
</feature>
<dbReference type="AlphaFoldDB" id="V5T9C5"/>
<evidence type="ECO:0000256" key="10">
    <source>
        <dbReference type="ARBA" id="ARBA00023306"/>
    </source>
</evidence>
<keyword evidence="8" id="KW-0498">Mitosis</keyword>
<evidence type="ECO:0000313" key="12">
    <source>
        <dbReference type="EMBL" id="AHB60959.1"/>
    </source>
</evidence>
<evidence type="ECO:0000256" key="4">
    <source>
        <dbReference type="ARBA" id="ARBA00016065"/>
    </source>
</evidence>
<evidence type="ECO:0000256" key="11">
    <source>
        <dbReference type="SAM" id="MobiDB-lite"/>
    </source>
</evidence>
<dbReference type="PANTHER" id="PTHR13108">
    <property type="entry name" value="CONDENSIN COMPLEX SUBUNIT 2"/>
    <property type="match status" value="1"/>
</dbReference>
<evidence type="ECO:0000256" key="2">
    <source>
        <dbReference type="ARBA" id="ARBA00004496"/>
    </source>
</evidence>
<dbReference type="PANTHER" id="PTHR13108:SF9">
    <property type="entry name" value="CONDENSIN COMPLEX SUBUNIT 2"/>
    <property type="match status" value="1"/>
</dbReference>
<feature type="region of interest" description="Disordered" evidence="11">
    <location>
        <begin position="517"/>
        <end position="546"/>
    </location>
</feature>
<keyword evidence="7" id="KW-0132">Cell division</keyword>
<keyword evidence="9" id="KW-0226">DNA condensation</keyword>
<dbReference type="GO" id="GO:0005737">
    <property type="term" value="C:cytoplasm"/>
    <property type="evidence" value="ECO:0007669"/>
    <property type="project" value="UniProtKB-SubCell"/>
</dbReference>
<evidence type="ECO:0000256" key="5">
    <source>
        <dbReference type="ARBA" id="ARBA00022454"/>
    </source>
</evidence>
<evidence type="ECO:0000256" key="3">
    <source>
        <dbReference type="ARBA" id="ARBA00009471"/>
    </source>
</evidence>
<keyword evidence="10" id="KW-0131">Cell cycle</keyword>
<evidence type="ECO:0000256" key="1">
    <source>
        <dbReference type="ARBA" id="ARBA00004286"/>
    </source>
</evidence>
<dbReference type="EMBL" id="KC578684">
    <property type="protein sequence ID" value="AHB60959.1"/>
    <property type="molecule type" value="mRNA"/>
</dbReference>
<dbReference type="Pfam" id="PF05786">
    <property type="entry name" value="Cnd2"/>
    <property type="match status" value="2"/>
</dbReference>
<dbReference type="GO" id="GO:0051301">
    <property type="term" value="P:cell division"/>
    <property type="evidence" value="ECO:0007669"/>
    <property type="project" value="UniProtKB-KW"/>
</dbReference>
<keyword evidence="6" id="KW-0963">Cytoplasm</keyword>